<feature type="transmembrane region" description="Helical" evidence="6">
    <location>
        <begin position="142"/>
        <end position="168"/>
    </location>
</feature>
<evidence type="ECO:0000256" key="5">
    <source>
        <dbReference type="ARBA" id="ARBA00023136"/>
    </source>
</evidence>
<evidence type="ECO:0000256" key="6">
    <source>
        <dbReference type="SAM" id="Phobius"/>
    </source>
</evidence>
<sequence length="212" mass="22501">MDPLGNLVDWIAIYGIFGLFAIGLAERFLPALPSYGVLVAIGIAADDEVWSLQTAVIGTTVGSSIGALGLYLLVRAVGQKRSKALLYSVSGWMGMSRPRINWTLSSLRDREQALTILSQLIPTVRLIAPVAAGLLGTSTLRFVAGVAVGIVLWNGLFIAAGYLAVLVIPGINSSALALKILILLVVAEGLVALVWHLQRRYAVRVNPGASER</sequence>
<comment type="subcellular location">
    <subcellularLocation>
        <location evidence="1">Cell membrane</location>
        <topology evidence="1">Multi-pass membrane protein</topology>
    </subcellularLocation>
</comment>
<evidence type="ECO:0000256" key="1">
    <source>
        <dbReference type="ARBA" id="ARBA00004651"/>
    </source>
</evidence>
<comment type="caution">
    <text evidence="8">The sequence shown here is derived from an EMBL/GenBank/DDBJ whole genome shotgun (WGS) entry which is preliminary data.</text>
</comment>
<dbReference type="Proteomes" id="UP000662259">
    <property type="component" value="Unassembled WGS sequence"/>
</dbReference>
<keyword evidence="2" id="KW-1003">Cell membrane</keyword>
<protein>
    <submittedName>
        <fullName evidence="8">Membrane-associated protein</fullName>
    </submittedName>
</protein>
<dbReference type="InterPro" id="IPR051311">
    <property type="entry name" value="DedA_domain"/>
</dbReference>
<evidence type="ECO:0000313" key="8">
    <source>
        <dbReference type="EMBL" id="NKM50007.1"/>
    </source>
</evidence>
<gene>
    <name evidence="8" type="ORF">GFL91_34830</name>
</gene>
<dbReference type="Pfam" id="PF09335">
    <property type="entry name" value="VTT_dom"/>
    <property type="match status" value="1"/>
</dbReference>
<dbReference type="AlphaFoldDB" id="A0A8I2KJE8"/>
<evidence type="ECO:0000256" key="2">
    <source>
        <dbReference type="ARBA" id="ARBA00022475"/>
    </source>
</evidence>
<feature type="domain" description="VTT" evidence="7">
    <location>
        <begin position="32"/>
        <end position="162"/>
    </location>
</feature>
<proteinExistence type="predicted"/>
<dbReference type="GO" id="GO:0005886">
    <property type="term" value="C:plasma membrane"/>
    <property type="evidence" value="ECO:0007669"/>
    <property type="project" value="UniProtKB-SubCell"/>
</dbReference>
<keyword evidence="5 6" id="KW-0472">Membrane</keyword>
<dbReference type="EMBL" id="WIEZ01000030">
    <property type="protein sequence ID" value="NKM50007.1"/>
    <property type="molecule type" value="Genomic_DNA"/>
</dbReference>
<evidence type="ECO:0000256" key="3">
    <source>
        <dbReference type="ARBA" id="ARBA00022692"/>
    </source>
</evidence>
<accession>A0A8I2KJE8</accession>
<keyword evidence="3 6" id="KW-0812">Transmembrane</keyword>
<feature type="transmembrane region" description="Helical" evidence="6">
    <location>
        <begin position="7"/>
        <end position="29"/>
    </location>
</feature>
<dbReference type="InterPro" id="IPR032816">
    <property type="entry name" value="VTT_dom"/>
</dbReference>
<evidence type="ECO:0000256" key="4">
    <source>
        <dbReference type="ARBA" id="ARBA00022989"/>
    </source>
</evidence>
<name>A0A8I2KJE8_RHILV</name>
<evidence type="ECO:0000259" key="7">
    <source>
        <dbReference type="Pfam" id="PF09335"/>
    </source>
</evidence>
<organism evidence="8 9">
    <name type="scientific">Rhizobium leguminosarum bv. viciae</name>
    <dbReference type="NCBI Taxonomy" id="387"/>
    <lineage>
        <taxon>Bacteria</taxon>
        <taxon>Pseudomonadati</taxon>
        <taxon>Pseudomonadota</taxon>
        <taxon>Alphaproteobacteria</taxon>
        <taxon>Hyphomicrobiales</taxon>
        <taxon>Rhizobiaceae</taxon>
        <taxon>Rhizobium/Agrobacterium group</taxon>
        <taxon>Rhizobium</taxon>
    </lineage>
</organism>
<feature type="transmembrane region" description="Helical" evidence="6">
    <location>
        <begin position="180"/>
        <end position="197"/>
    </location>
</feature>
<keyword evidence="4 6" id="KW-1133">Transmembrane helix</keyword>
<dbReference type="PANTHER" id="PTHR42709:SF6">
    <property type="entry name" value="UNDECAPRENYL PHOSPHATE TRANSPORTER A"/>
    <property type="match status" value="1"/>
</dbReference>
<feature type="transmembrane region" description="Helical" evidence="6">
    <location>
        <begin position="49"/>
        <end position="74"/>
    </location>
</feature>
<dbReference type="PANTHER" id="PTHR42709">
    <property type="entry name" value="ALKALINE PHOSPHATASE LIKE PROTEIN"/>
    <property type="match status" value="1"/>
</dbReference>
<dbReference type="RefSeq" id="WP_168260110.1">
    <property type="nucleotide sequence ID" value="NZ_WIEZ01000030.1"/>
</dbReference>
<reference evidence="8" key="1">
    <citation type="submission" date="2019-10" db="EMBL/GenBank/DDBJ databases">
        <title>Rhizobium leguminosarum symbiovar viciae collection.</title>
        <authorList>
            <person name="Boivin S."/>
            <person name="Lepetit M."/>
        </authorList>
    </citation>
    <scope>NUCLEOTIDE SEQUENCE</scope>
    <source>
        <strain evidence="8">L143</strain>
    </source>
</reference>
<evidence type="ECO:0000313" key="9">
    <source>
        <dbReference type="Proteomes" id="UP000662259"/>
    </source>
</evidence>